<organism evidence="1 2">
    <name type="scientific">Paraburkholderia bengalensis</name>
    <dbReference type="NCBI Taxonomy" id="2747562"/>
    <lineage>
        <taxon>Bacteria</taxon>
        <taxon>Pseudomonadati</taxon>
        <taxon>Pseudomonadota</taxon>
        <taxon>Betaproteobacteria</taxon>
        <taxon>Burkholderiales</taxon>
        <taxon>Burkholderiaceae</taxon>
        <taxon>Paraburkholderia</taxon>
    </lineage>
</organism>
<dbReference type="EMBL" id="JACFYJ010000085">
    <property type="protein sequence ID" value="MEI6001823.1"/>
    <property type="molecule type" value="Genomic_DNA"/>
</dbReference>
<dbReference type="RefSeq" id="WP_336601499.1">
    <property type="nucleotide sequence ID" value="NZ_JACFYJ010000085.1"/>
</dbReference>
<evidence type="ECO:0000313" key="1">
    <source>
        <dbReference type="EMBL" id="MEI6001823.1"/>
    </source>
</evidence>
<proteinExistence type="predicted"/>
<dbReference type="InterPro" id="IPR011051">
    <property type="entry name" value="RmlC_Cupin_sf"/>
</dbReference>
<accession>A0ABU8J2T8</accession>
<dbReference type="PANTHER" id="PTHR37943:SF1">
    <property type="entry name" value="PROTEIN VES"/>
    <property type="match status" value="1"/>
</dbReference>
<keyword evidence="2" id="KW-1185">Reference proteome</keyword>
<dbReference type="Proteomes" id="UP001386437">
    <property type="component" value="Unassembled WGS sequence"/>
</dbReference>
<evidence type="ECO:0000313" key="2">
    <source>
        <dbReference type="Proteomes" id="UP001386437"/>
    </source>
</evidence>
<dbReference type="InterPro" id="IPR010282">
    <property type="entry name" value="Uncharacterised_HutD/Ves"/>
</dbReference>
<dbReference type="Gene3D" id="2.60.120.10">
    <property type="entry name" value="Jelly Rolls"/>
    <property type="match status" value="1"/>
</dbReference>
<dbReference type="SUPFAM" id="SSF51182">
    <property type="entry name" value="RmlC-like cupins"/>
    <property type="match status" value="1"/>
</dbReference>
<comment type="caution">
    <text evidence="1">The sequence shown here is derived from an EMBL/GenBank/DDBJ whole genome shotgun (WGS) entry which is preliminary data.</text>
</comment>
<dbReference type="Pfam" id="PF05962">
    <property type="entry name" value="HutD"/>
    <property type="match status" value="1"/>
</dbReference>
<gene>
    <name evidence="1" type="ORF">H3V53_33125</name>
</gene>
<dbReference type="InterPro" id="IPR014710">
    <property type="entry name" value="RmlC-like_jellyroll"/>
</dbReference>
<protein>
    <submittedName>
        <fullName evidence="1">HutD family protein</fullName>
    </submittedName>
</protein>
<reference evidence="1 2" key="1">
    <citation type="journal article" date="2022" name="Arch. Microbiol.">
        <title>Paraburkholderia bengalensis sp. nov. isolated from roots of Oryza sativa, IR64.</title>
        <authorList>
            <person name="Nag P."/>
            <person name="Mondal N."/>
            <person name="Sarkar J."/>
            <person name="Das S."/>
        </authorList>
    </citation>
    <scope>NUCLEOTIDE SEQUENCE [LARGE SCALE GENOMIC DNA]</scope>
    <source>
        <strain evidence="1 2">IR64_4_BI</strain>
    </source>
</reference>
<name>A0ABU8J2T8_9BURK</name>
<sequence>MMIDALSRERVSVRRHGTTALPSHQSIHFFDCSKLAPEPWANGGGTTRTVALQSADDHAMDWRVSIATLNGSSKFSLFTGLDRTLVLLDEGTVDLHSQDGESVARPFQPVQFSGDLLMWASMSVQPLNVLNVMTRRGAFQAAVSVATHSLRVTPASTQIVLCVAGEWRVGSSVLNRVSLPPMTGIWFEGRREEIDLHAVGLGARLVSIAIAGVER</sequence>
<dbReference type="PANTHER" id="PTHR37943">
    <property type="entry name" value="PROTEIN VES"/>
    <property type="match status" value="1"/>
</dbReference>